<gene>
    <name evidence="2" type="ORF">BT62DRAFT_619217</name>
</gene>
<name>A0A9P8AWB4_9AGAR</name>
<feature type="transmembrane region" description="Helical" evidence="1">
    <location>
        <begin position="6"/>
        <end position="32"/>
    </location>
</feature>
<evidence type="ECO:0000313" key="2">
    <source>
        <dbReference type="EMBL" id="KAG7450006.1"/>
    </source>
</evidence>
<evidence type="ECO:0000256" key="1">
    <source>
        <dbReference type="SAM" id="Phobius"/>
    </source>
</evidence>
<dbReference type="RefSeq" id="XP_043043506.1">
    <property type="nucleotide sequence ID" value="XM_043181626.1"/>
</dbReference>
<sequence>MGLQQWHVAFIIGMLTVIMTTSLAVFLMGLILFLVPLRVLIACVVGAITFISFAAYLVTNFLPVLYPSCPYKIPPSQYIFSLYAYVSHNISPISKYWATSAQVPEKAPIRVLGEVERSVVEASADDTDVHALSWLFSMSSNPSVQSIVVQAISALPSGSADSLMRQADGISRLYEKTLREVLSQPLQLDDPS</sequence>
<accession>A0A9P8AWB4</accession>
<evidence type="ECO:0000313" key="3">
    <source>
        <dbReference type="Proteomes" id="UP000812287"/>
    </source>
</evidence>
<organism evidence="2 3">
    <name type="scientific">Guyanagaster necrorhizus</name>
    <dbReference type="NCBI Taxonomy" id="856835"/>
    <lineage>
        <taxon>Eukaryota</taxon>
        <taxon>Fungi</taxon>
        <taxon>Dikarya</taxon>
        <taxon>Basidiomycota</taxon>
        <taxon>Agaricomycotina</taxon>
        <taxon>Agaricomycetes</taxon>
        <taxon>Agaricomycetidae</taxon>
        <taxon>Agaricales</taxon>
        <taxon>Marasmiineae</taxon>
        <taxon>Physalacriaceae</taxon>
        <taxon>Guyanagaster</taxon>
    </lineage>
</organism>
<feature type="transmembrane region" description="Helical" evidence="1">
    <location>
        <begin position="39"/>
        <end position="66"/>
    </location>
</feature>
<proteinExistence type="predicted"/>
<keyword evidence="1" id="KW-0812">Transmembrane</keyword>
<reference evidence="2" key="1">
    <citation type="submission" date="2020-11" db="EMBL/GenBank/DDBJ databases">
        <title>Adaptations for nitrogen fixation in a non-lichenized fungal sporocarp promotes dispersal by wood-feeding termites.</title>
        <authorList>
            <consortium name="DOE Joint Genome Institute"/>
            <person name="Koch R.A."/>
            <person name="Yoon G."/>
            <person name="Arayal U."/>
            <person name="Lail K."/>
            <person name="Amirebrahimi M."/>
            <person name="Labutti K."/>
            <person name="Lipzen A."/>
            <person name="Riley R."/>
            <person name="Barry K."/>
            <person name="Henrissat B."/>
            <person name="Grigoriev I.V."/>
            <person name="Herr J.R."/>
            <person name="Aime M.C."/>
        </authorList>
    </citation>
    <scope>NUCLEOTIDE SEQUENCE</scope>
    <source>
        <strain evidence="2">MCA 3950</strain>
    </source>
</reference>
<dbReference type="GeneID" id="66103922"/>
<dbReference type="EMBL" id="MU250527">
    <property type="protein sequence ID" value="KAG7450006.1"/>
    <property type="molecule type" value="Genomic_DNA"/>
</dbReference>
<keyword evidence="3" id="KW-1185">Reference proteome</keyword>
<comment type="caution">
    <text evidence="2">The sequence shown here is derived from an EMBL/GenBank/DDBJ whole genome shotgun (WGS) entry which is preliminary data.</text>
</comment>
<dbReference type="OrthoDB" id="3045896at2759"/>
<keyword evidence="1" id="KW-1133">Transmembrane helix</keyword>
<keyword evidence="1" id="KW-0472">Membrane</keyword>
<protein>
    <submittedName>
        <fullName evidence="2">Uncharacterized protein</fullName>
    </submittedName>
</protein>
<dbReference type="Proteomes" id="UP000812287">
    <property type="component" value="Unassembled WGS sequence"/>
</dbReference>
<dbReference type="AlphaFoldDB" id="A0A9P8AWB4"/>